<dbReference type="GO" id="GO:0048029">
    <property type="term" value="F:monosaccharide binding"/>
    <property type="evidence" value="ECO:0007669"/>
    <property type="project" value="TreeGrafter"/>
</dbReference>
<sequence>MASISGLCSSSPSLKPKTHLSKTSLNPPPLKYSLPFSTRSRLAPIRSVAREVPAGLAETNDKIPVNEKRGLEKDSSVLWRRYVDWLYQHKELGLYLDVSRIGFTDEFVAEMEPRFQKAFKAVDELEKGAIANPDEGRMVGHYWLRNSSLAPNSFLKTQIDKTLDTVCDFANQVVSGKIKPPSSPEGHFTSVLSVGIGGSALGPQFVAEALAPDNPPLKIRFIDNTDPAGIDHQIAQLGPELASTLVIVISKSGGTPETRNGLLEVQKAFREAGLDFSKQGVAITQENSLLDNTARIEGWLARFPMFDWVGGRTSEMSAVGLLPAALQGIDIREMLVGASLMDEETRSTVLKSNPAALLALCWYWASDGVGSKDMVVLPYKDSLLLFSRYLQQLVMESLGKEFDLDRNRVNQGLTVYGNKGSTDQHAYIQQLREGVHNFFVTFIEVLRDRPPGHDWELEPGVTSGDYLFGMLQLCMLMTESITVTVQEVTPRSEGAMIALYERAVGIYAFLININAYHQPGVEAGKKAAGEVLALQKRVLAVLNEASCKEPVEPLTLEDVADRCHAPEDVSLK</sequence>
<evidence type="ECO:0000256" key="7">
    <source>
        <dbReference type="ARBA" id="ARBA00029321"/>
    </source>
</evidence>
<dbReference type="GO" id="GO:0004347">
    <property type="term" value="F:glucose-6-phosphate isomerase activity"/>
    <property type="evidence" value="ECO:0007669"/>
    <property type="project" value="UniProtKB-EC"/>
</dbReference>
<evidence type="ECO:0000256" key="4">
    <source>
        <dbReference type="ARBA" id="ARBA00022432"/>
    </source>
</evidence>
<organism evidence="10 11">
    <name type="scientific">Erythroxylum novogranatense</name>
    <dbReference type="NCBI Taxonomy" id="1862640"/>
    <lineage>
        <taxon>Eukaryota</taxon>
        <taxon>Viridiplantae</taxon>
        <taxon>Streptophyta</taxon>
        <taxon>Embryophyta</taxon>
        <taxon>Tracheophyta</taxon>
        <taxon>Spermatophyta</taxon>
        <taxon>Magnoliopsida</taxon>
        <taxon>eudicotyledons</taxon>
        <taxon>Gunneridae</taxon>
        <taxon>Pentapetalae</taxon>
        <taxon>rosids</taxon>
        <taxon>fabids</taxon>
        <taxon>Malpighiales</taxon>
        <taxon>Erythroxylaceae</taxon>
        <taxon>Erythroxylum</taxon>
    </lineage>
</organism>
<dbReference type="Proteomes" id="UP001159364">
    <property type="component" value="Unassembled WGS sequence"/>
</dbReference>
<name>A0AAV8S752_9ROSI</name>
<dbReference type="PANTHER" id="PTHR11469:SF1">
    <property type="entry name" value="GLUCOSE-6-PHOSPHATE ISOMERASE"/>
    <property type="match status" value="1"/>
</dbReference>
<dbReference type="PRINTS" id="PR00662">
    <property type="entry name" value="G6PISOMERASE"/>
</dbReference>
<protein>
    <recommendedName>
        <fullName evidence="3 8">Glucose-6-phosphate isomerase</fullName>
        <ecNumber evidence="3 8">5.3.1.9</ecNumber>
    </recommendedName>
</protein>
<dbReference type="FunFam" id="3.40.50.10490:FF:000021">
    <property type="entry name" value="Glucose-6-phosphate isomerase"/>
    <property type="match status" value="1"/>
</dbReference>
<dbReference type="InterPro" id="IPR001672">
    <property type="entry name" value="G6P_Isomerase"/>
</dbReference>
<reference evidence="10 11" key="1">
    <citation type="submission" date="2021-09" db="EMBL/GenBank/DDBJ databases">
        <title>Genomic insights and catalytic innovation underlie evolution of tropane alkaloids biosynthesis.</title>
        <authorList>
            <person name="Wang Y.-J."/>
            <person name="Tian T."/>
            <person name="Huang J.-P."/>
            <person name="Huang S.-X."/>
        </authorList>
    </citation>
    <scope>NUCLEOTIDE SEQUENCE [LARGE SCALE GENOMIC DNA]</scope>
    <source>
        <strain evidence="10">KIB-2018</strain>
        <tissue evidence="10">Leaf</tissue>
    </source>
</reference>
<dbReference type="GO" id="GO:0005829">
    <property type="term" value="C:cytosol"/>
    <property type="evidence" value="ECO:0007669"/>
    <property type="project" value="TreeGrafter"/>
</dbReference>
<dbReference type="Gene3D" id="3.40.50.10490">
    <property type="entry name" value="Glucose-6-phosphate isomerase like protein, domain 1"/>
    <property type="match status" value="3"/>
</dbReference>
<comment type="similarity">
    <text evidence="2 8">Belongs to the GPI family.</text>
</comment>
<dbReference type="FunFam" id="3.40.50.10490:FF:000023">
    <property type="entry name" value="Glucose-6-phosphate isomerase"/>
    <property type="match status" value="1"/>
</dbReference>
<keyword evidence="6 8" id="KW-0413">Isomerase</keyword>
<evidence type="ECO:0000256" key="2">
    <source>
        <dbReference type="ARBA" id="ARBA00006604"/>
    </source>
</evidence>
<evidence type="ECO:0000256" key="3">
    <source>
        <dbReference type="ARBA" id="ARBA00011952"/>
    </source>
</evidence>
<evidence type="ECO:0000313" key="11">
    <source>
        <dbReference type="Proteomes" id="UP001159364"/>
    </source>
</evidence>
<dbReference type="InterPro" id="IPR035476">
    <property type="entry name" value="SIS_PGI_1"/>
</dbReference>
<dbReference type="EMBL" id="JAIWQS010000039">
    <property type="protein sequence ID" value="KAJ8748017.1"/>
    <property type="molecule type" value="Genomic_DNA"/>
</dbReference>
<comment type="pathway">
    <text evidence="1 8">Carbohydrate degradation; glycolysis; D-glyceraldehyde 3-phosphate and glycerone phosphate from D-glucose: step 2/4.</text>
</comment>
<dbReference type="CDD" id="cd05015">
    <property type="entry name" value="SIS_PGI_1"/>
    <property type="match status" value="1"/>
</dbReference>
<gene>
    <name evidence="10" type="ORF">K2173_010177</name>
</gene>
<evidence type="ECO:0000313" key="10">
    <source>
        <dbReference type="EMBL" id="KAJ8748017.1"/>
    </source>
</evidence>
<accession>A0AAV8S752</accession>
<keyword evidence="11" id="KW-1185">Reference proteome</keyword>
<dbReference type="HAMAP" id="MF_00473">
    <property type="entry name" value="G6P_isomerase"/>
    <property type="match status" value="1"/>
</dbReference>
<evidence type="ECO:0000256" key="5">
    <source>
        <dbReference type="ARBA" id="ARBA00023152"/>
    </source>
</evidence>
<dbReference type="Pfam" id="PF00342">
    <property type="entry name" value="PGI"/>
    <property type="match status" value="2"/>
</dbReference>
<dbReference type="NCBIfam" id="NF010696">
    <property type="entry name" value="PRK14096.1"/>
    <property type="match status" value="1"/>
</dbReference>
<dbReference type="GO" id="GO:0051156">
    <property type="term" value="P:glucose 6-phosphate metabolic process"/>
    <property type="evidence" value="ECO:0007669"/>
    <property type="project" value="TreeGrafter"/>
</dbReference>
<dbReference type="SUPFAM" id="SSF53697">
    <property type="entry name" value="SIS domain"/>
    <property type="match status" value="1"/>
</dbReference>
<evidence type="ECO:0000256" key="8">
    <source>
        <dbReference type="RuleBase" id="RU000612"/>
    </source>
</evidence>
<dbReference type="GO" id="GO:0006094">
    <property type="term" value="P:gluconeogenesis"/>
    <property type="evidence" value="ECO:0007669"/>
    <property type="project" value="UniProtKB-KW"/>
</dbReference>
<dbReference type="InterPro" id="IPR035482">
    <property type="entry name" value="SIS_PGI_2"/>
</dbReference>
<dbReference type="GO" id="GO:0006096">
    <property type="term" value="P:glycolytic process"/>
    <property type="evidence" value="ECO:0007669"/>
    <property type="project" value="UniProtKB-KW"/>
</dbReference>
<keyword evidence="4 8" id="KW-0312">Gluconeogenesis</keyword>
<dbReference type="EC" id="5.3.1.9" evidence="3 8"/>
<keyword evidence="5 8" id="KW-0324">Glycolysis</keyword>
<proteinExistence type="inferred from homology"/>
<dbReference type="GO" id="GO:0097367">
    <property type="term" value="F:carbohydrate derivative binding"/>
    <property type="evidence" value="ECO:0007669"/>
    <property type="project" value="InterPro"/>
</dbReference>
<dbReference type="InterPro" id="IPR018189">
    <property type="entry name" value="Phosphoglucose_isomerase_CS"/>
</dbReference>
<evidence type="ECO:0000256" key="9">
    <source>
        <dbReference type="SAM" id="MobiDB-lite"/>
    </source>
</evidence>
<dbReference type="AlphaFoldDB" id="A0AAV8S752"/>
<evidence type="ECO:0000256" key="1">
    <source>
        <dbReference type="ARBA" id="ARBA00004926"/>
    </source>
</evidence>
<dbReference type="CDD" id="cd05016">
    <property type="entry name" value="SIS_PGI_2"/>
    <property type="match status" value="1"/>
</dbReference>
<dbReference type="PROSITE" id="PS51463">
    <property type="entry name" value="P_GLUCOSE_ISOMERASE_3"/>
    <property type="match status" value="1"/>
</dbReference>
<evidence type="ECO:0000256" key="6">
    <source>
        <dbReference type="ARBA" id="ARBA00023235"/>
    </source>
</evidence>
<comment type="catalytic activity">
    <reaction evidence="7 8">
        <text>alpha-D-glucose 6-phosphate = beta-D-fructose 6-phosphate</text>
        <dbReference type="Rhea" id="RHEA:11816"/>
        <dbReference type="ChEBI" id="CHEBI:57634"/>
        <dbReference type="ChEBI" id="CHEBI:58225"/>
        <dbReference type="EC" id="5.3.1.9"/>
    </reaction>
</comment>
<comment type="caution">
    <text evidence="10">The sequence shown here is derived from an EMBL/GenBank/DDBJ whole genome shotgun (WGS) entry which is preliminary data.</text>
</comment>
<dbReference type="InterPro" id="IPR046348">
    <property type="entry name" value="SIS_dom_sf"/>
</dbReference>
<dbReference type="PANTHER" id="PTHR11469">
    <property type="entry name" value="GLUCOSE-6-PHOSPHATE ISOMERASE"/>
    <property type="match status" value="1"/>
</dbReference>
<feature type="compositionally biased region" description="Low complexity" evidence="9">
    <location>
        <begin position="1"/>
        <end position="13"/>
    </location>
</feature>
<feature type="region of interest" description="Disordered" evidence="9">
    <location>
        <begin position="1"/>
        <end position="26"/>
    </location>
</feature>
<dbReference type="PROSITE" id="PS00174">
    <property type="entry name" value="P_GLUCOSE_ISOMERASE_2"/>
    <property type="match status" value="1"/>
</dbReference>
<dbReference type="PROSITE" id="PS50152">
    <property type="entry name" value="25A_SYNTH_3"/>
    <property type="match status" value="1"/>
</dbReference>